<dbReference type="PRINTS" id="PR01438">
    <property type="entry name" value="UNVRSLSTRESS"/>
</dbReference>
<comment type="similarity">
    <text evidence="1">Belongs to the universal stress protein A family.</text>
</comment>
<dbReference type="Gene3D" id="3.40.50.620">
    <property type="entry name" value="HUPs"/>
    <property type="match status" value="2"/>
</dbReference>
<dbReference type="InterPro" id="IPR006015">
    <property type="entry name" value="Universal_stress_UspA"/>
</dbReference>
<evidence type="ECO:0000313" key="4">
    <source>
        <dbReference type="Proteomes" id="UP000605201"/>
    </source>
</evidence>
<dbReference type="EMBL" id="JACNIG010000097">
    <property type="protein sequence ID" value="MBC8430964.1"/>
    <property type="molecule type" value="Genomic_DNA"/>
</dbReference>
<dbReference type="PANTHER" id="PTHR46268:SF25">
    <property type="entry name" value="USPA DOMAIN PROTEIN"/>
    <property type="match status" value="1"/>
</dbReference>
<dbReference type="InterPro" id="IPR014729">
    <property type="entry name" value="Rossmann-like_a/b/a_fold"/>
</dbReference>
<accession>A0A8J6NR11</accession>
<dbReference type="SUPFAM" id="SSF52402">
    <property type="entry name" value="Adenine nucleotide alpha hydrolases-like"/>
    <property type="match status" value="2"/>
</dbReference>
<dbReference type="PANTHER" id="PTHR46268">
    <property type="entry name" value="STRESS RESPONSE PROTEIN NHAX"/>
    <property type="match status" value="1"/>
</dbReference>
<name>A0A8J6NR11_9BACT</name>
<dbReference type="Proteomes" id="UP000605201">
    <property type="component" value="Unassembled WGS sequence"/>
</dbReference>
<dbReference type="CDD" id="cd00293">
    <property type="entry name" value="USP-like"/>
    <property type="match status" value="2"/>
</dbReference>
<dbReference type="Pfam" id="PF00582">
    <property type="entry name" value="Usp"/>
    <property type="match status" value="2"/>
</dbReference>
<evidence type="ECO:0000313" key="3">
    <source>
        <dbReference type="EMBL" id="MBC8430964.1"/>
    </source>
</evidence>
<gene>
    <name evidence="3" type="ORF">H8D96_03495</name>
</gene>
<sequence length="311" mass="34636">MKNQNQKKLLLAVDGSDYARNAVKYVAELGPFQKMEVVLFNVFSGVPESYRDLEKDPQFFKAAREVLAWEMQQKKKIQESMEQAEQTLVRAGIPQGAVTIKIQNRIKGIARDIINEAQTGYDALVVGRKGMNTFQEIVMGSVATKIVHKLSFIPLLMIGSIPPDKKILVALDRSETAMRAVNFVAETLGGFDFKITLFHVIRGYWDYPSGIADLYLSKESSERAEKKMEEVFAQAKQRLTAAGFKSDQITAKVVSGVHSRAGSIVNEARAGDYGTIVLGRRGISMVEEFVMGRVGNKVINTIRNRAVWVVT</sequence>
<dbReference type="AlphaFoldDB" id="A0A8J6NR11"/>
<reference evidence="3 4" key="1">
    <citation type="submission" date="2020-08" db="EMBL/GenBank/DDBJ databases">
        <title>Bridging the membrane lipid divide: bacteria of the FCB group superphylum have the potential to synthesize archaeal ether lipids.</title>
        <authorList>
            <person name="Villanueva L."/>
            <person name="Von Meijenfeldt F.A.B."/>
            <person name="Westbye A.B."/>
            <person name="Yadav S."/>
            <person name="Hopmans E.C."/>
            <person name="Dutilh B.E."/>
            <person name="Sinninghe Damste J.S."/>
        </authorList>
    </citation>
    <scope>NUCLEOTIDE SEQUENCE [LARGE SCALE GENOMIC DNA]</scope>
    <source>
        <strain evidence="3">NIOZ-UU17</strain>
    </source>
</reference>
<proteinExistence type="inferred from homology"/>
<comment type="caution">
    <text evidence="3">The sequence shown here is derived from an EMBL/GenBank/DDBJ whole genome shotgun (WGS) entry which is preliminary data.</text>
</comment>
<evidence type="ECO:0000259" key="2">
    <source>
        <dbReference type="Pfam" id="PF00582"/>
    </source>
</evidence>
<dbReference type="InterPro" id="IPR006016">
    <property type="entry name" value="UspA"/>
</dbReference>
<feature type="domain" description="UspA" evidence="2">
    <location>
        <begin position="165"/>
        <end position="302"/>
    </location>
</feature>
<protein>
    <submittedName>
        <fullName evidence="3">Universal stress protein</fullName>
    </submittedName>
</protein>
<organism evidence="3 4">
    <name type="scientific">Candidatus Desulfatibia vada</name>
    <dbReference type="NCBI Taxonomy" id="2841696"/>
    <lineage>
        <taxon>Bacteria</taxon>
        <taxon>Pseudomonadati</taxon>
        <taxon>Thermodesulfobacteriota</taxon>
        <taxon>Desulfobacteria</taxon>
        <taxon>Desulfobacterales</taxon>
        <taxon>Desulfobacterales incertae sedis</taxon>
        <taxon>Candidatus Desulfatibia</taxon>
    </lineage>
</organism>
<evidence type="ECO:0000256" key="1">
    <source>
        <dbReference type="ARBA" id="ARBA00008791"/>
    </source>
</evidence>
<feature type="domain" description="UspA" evidence="2">
    <location>
        <begin position="7"/>
        <end position="151"/>
    </location>
</feature>